<reference evidence="2" key="4">
    <citation type="submission" date="2017-10" db="EMBL/GenBank/DDBJ databases">
        <authorList>
            <person name="Banno H."/>
            <person name="Chua N.-H."/>
        </authorList>
    </citation>
    <scope>NUCLEOTIDE SEQUENCE</scope>
    <source>
        <strain evidence="2">OMI</strain>
    </source>
</reference>
<evidence type="ECO:0000313" key="5">
    <source>
        <dbReference type="Proteomes" id="UP000593663"/>
    </source>
</evidence>
<evidence type="ECO:0000256" key="1">
    <source>
        <dbReference type="SAM" id="MobiDB-lite"/>
    </source>
</evidence>
<dbReference type="Proteomes" id="UP000593663">
    <property type="component" value="Chromosome 1"/>
</dbReference>
<evidence type="ECO:0000313" key="3">
    <source>
        <dbReference type="EMBL" id="QOT70237.1"/>
    </source>
</evidence>
<dbReference type="RefSeq" id="WP_025550114.1">
    <property type="nucleotide sequence ID" value="NZ_BATN01000071.1"/>
</dbReference>
<dbReference type="EMBL" id="CP060035">
    <property type="protein sequence ID" value="QOT70237.1"/>
    <property type="molecule type" value="Genomic_DNA"/>
</dbReference>
<reference evidence="2 4" key="2">
    <citation type="journal article" date="2013" name="Environ. Sci. Technol.">
        <title>The 4-tert-butylphenol-utilizing bacterium Sphingobium fuliginis OMI can degrade bisphenols via phenolic ring hydroxylation and meta-cleavage pathway.</title>
        <authorList>
            <person name="Ogata Y."/>
            <person name="Goda S."/>
            <person name="Toyama T."/>
            <person name="Sei K."/>
            <person name="Ike M."/>
        </authorList>
    </citation>
    <scope>NUCLEOTIDE SEQUENCE [LARGE SCALE GENOMIC DNA]</scope>
    <source>
        <strain evidence="2 4">OMI</strain>
    </source>
</reference>
<gene>
    <name evidence="3" type="ORF">H5V43_08600</name>
    <name evidence="2" type="ORF">SFOMI_1299</name>
</gene>
<accession>A0A292ZD44</accession>
<reference evidence="2 4" key="1">
    <citation type="journal article" date="2013" name="Biodegradation">
        <title>Occurrence of 4-tert-butylphenol (4-t-BP) biodegradation in an aquatic sample caused by the presence of Spirodela polyrrhiza and isolation of a 4-t-BP-utilizing bacterium.</title>
        <authorList>
            <person name="Ogata Y."/>
            <person name="Toyama T."/>
            <person name="Yu N."/>
            <person name="Wang X."/>
            <person name="Sei K."/>
            <person name="Ike M."/>
        </authorList>
    </citation>
    <scope>NUCLEOTIDE SEQUENCE [LARGE SCALE GENOMIC DNA]</scope>
    <source>
        <strain evidence="2 4">OMI</strain>
    </source>
</reference>
<sequence>MTPKSWSLGLGLFSIGLGLAEVARPRAIARRLGQDHAAARATIRLFGARELLAGAGILAAPAHSTRVWNRVAGDALDLAALALASRRRPLWGPMAFVMGATVADIIVARALDRKTGKMLPLSPGKPRIPPDPPADDQGSPTTIEPDDMAFHHAPPVPTRQVR</sequence>
<reference evidence="3" key="6">
    <citation type="journal article" date="2021" name="Microbiol. Resour. Announc.">
        <title>Complete Genome Sequence of Sphingobium barthaii KK22, a High-Molecular-Weight Polycyclic Aromatic Hydrocarbon-Degrading Soil Bacterium.</title>
        <authorList>
            <person name="Mori J.F."/>
            <person name="Kanaly R.A."/>
        </authorList>
    </citation>
    <scope>NUCLEOTIDE SEQUENCE</scope>
    <source>
        <strain evidence="3">KK22</strain>
    </source>
</reference>
<reference evidence="5" key="5">
    <citation type="submission" date="2020-08" db="EMBL/GenBank/DDBJ databases">
        <title>Complete genome sequence of Sphingobium barthaii strain KK22, a high-molecular-weight polycyclic aromatic hydrocarbon-degrading soil bacterium.</title>
        <authorList>
            <person name="Mori J.F."/>
            <person name="Kanaly R.A."/>
        </authorList>
    </citation>
    <scope>NUCLEOTIDE SEQUENCE [LARGE SCALE GENOMIC DNA]</scope>
    <source>
        <strain evidence="5">KK22</strain>
    </source>
</reference>
<dbReference type="AlphaFoldDB" id="A0A292ZD44"/>
<evidence type="ECO:0000313" key="4">
    <source>
        <dbReference type="Proteomes" id="UP000221538"/>
    </source>
</evidence>
<reference evidence="2" key="3">
    <citation type="submission" date="2017-10" db="EMBL/GenBank/DDBJ databases">
        <title>Bioaugmenting a lab-scale membrane bioreactor with Sphingobium fuliginis OMI to degrade 4-tert-butylphenol.</title>
        <authorList>
            <person name="Takada K."/>
            <person name="Shiba T."/>
            <person name="Soda S."/>
            <person name="Inoue D."/>
            <person name="Miyake M."/>
            <person name="Eguchi M."/>
            <person name="Ike M."/>
        </authorList>
    </citation>
    <scope>NUCLEOTIDE SEQUENCE</scope>
    <source>
        <strain evidence="2">OMI</strain>
    </source>
</reference>
<protein>
    <submittedName>
        <fullName evidence="2">Dehydrase</fullName>
    </submittedName>
</protein>
<evidence type="ECO:0000313" key="2">
    <source>
        <dbReference type="EMBL" id="GAY20769.1"/>
    </source>
</evidence>
<feature type="region of interest" description="Disordered" evidence="1">
    <location>
        <begin position="117"/>
        <end position="162"/>
    </location>
</feature>
<proteinExistence type="predicted"/>
<dbReference type="KEGG" id="sbar:H5V43_08600"/>
<name>A0A292ZD44_SPHSA</name>
<dbReference type="Proteomes" id="UP000221538">
    <property type="component" value="Unassembled WGS sequence"/>
</dbReference>
<organism evidence="2 4">
    <name type="scientific">Sphingobium fuliginis (strain ATCC 27551)</name>
    <dbReference type="NCBI Taxonomy" id="336203"/>
    <lineage>
        <taxon>Bacteria</taxon>
        <taxon>Pseudomonadati</taxon>
        <taxon>Pseudomonadota</taxon>
        <taxon>Alphaproteobacteria</taxon>
        <taxon>Sphingomonadales</taxon>
        <taxon>Sphingomonadaceae</taxon>
        <taxon>Sphingobium</taxon>
    </lineage>
</organism>
<dbReference type="EMBL" id="BEWI01000031">
    <property type="protein sequence ID" value="GAY20769.1"/>
    <property type="molecule type" value="Genomic_DNA"/>
</dbReference>